<evidence type="ECO:0000259" key="4">
    <source>
        <dbReference type="Pfam" id="PF07992"/>
    </source>
</evidence>
<evidence type="ECO:0000313" key="7">
    <source>
        <dbReference type="EMBL" id="AXH95408.1"/>
    </source>
</evidence>
<dbReference type="Gene3D" id="3.50.50.60">
    <property type="entry name" value="FAD/NAD(P)-binding domain"/>
    <property type="match status" value="2"/>
</dbReference>
<sequence>MAQSPSRTAEGGVVERSSTLTITVDGQQLAAHPGDTVASALLASGRVRVGDSIYRGRPRGVLTADADEPNAFVRVHGAGGGTHESMLPATQVEVRDGLEVTFEDGIGVLDPTPDTALYDAVNVHCDVLVVGAGPTGLSAALAAAATGARVVLAEREPLLGGRLLSHPGEQVEGVPAPAWVGQAQEELAAAGVSVLTRTTVVGSYDSNYLLALERRTDHLDPATVPAGISRQRVWRITAGRVVLATGATERPLVLAGNDLPGVMLASAVSTYLGRFGVLPGQQAVVATTNDSAYATARELAHAGAEVRVVDARATASEVAAAAQSEGLEVLLSHVVVQVEGDERVASVVVAPLGEDGEPSGSTKTLPADLLAVSGGWSPTVHLHSQRRGATTWVSDLGGFVAVPDVRDQAPAGALRGTYATDLCIQEGAGAGRWAAGGQEPVGDGVGEAARQQACGPVRELWAVASPDGSWDTHFLDLHRDNTVADVLRSLGAGMRNIEHVKRYTSIGTGAEQGKTGNVVTSGLVARLLAHDGAEGVQGLGRPTGPGDIGTTTYRAPYTPVAFAALAGRHRGDLLDAARHTAVHPWHVQQGALFEDVGQWKRPWYYPQDGEDLHAAVARECRAVRENVGFMDASTLGKIEIRGADAAEFINRLYTNAFLQLPVGKGRYGMMCSADGMVFDDGVTLRLAEDRFFMTTTTGGAAKVLDWLEEWSQTEWPELDVTCTSVTEQWTTIAVAGPRSRDVVARVAPDLDVSKEGFGFMELRHTTLADGIDARICRITFSGELAFEINVPSWYGLATWELVAAAGADLGITPYGTETMHVLRAEKAFPIVGHDTDGTVTPQDLGMGWIVSKKKKDFVGMRSHQRLSHADADRKQWVSVHAVDGSTFLPEGTQLVEAGTPLTPAEGPVPMVGWVTSSYHSQALGRPFALALVKSGQDRVGERISAVVAGAPVECEIADTVVYDKEGARRDG</sequence>
<organism evidence="7 8">
    <name type="scientific">Ornithinimicrobium avium</name>
    <dbReference type="NCBI Taxonomy" id="2283195"/>
    <lineage>
        <taxon>Bacteria</taxon>
        <taxon>Bacillati</taxon>
        <taxon>Actinomycetota</taxon>
        <taxon>Actinomycetes</taxon>
        <taxon>Micrococcales</taxon>
        <taxon>Ornithinimicrobiaceae</taxon>
        <taxon>Ornithinimicrobium</taxon>
    </lineage>
</organism>
<dbReference type="PANTHER" id="PTHR43757:SF2">
    <property type="entry name" value="AMINOMETHYLTRANSFERASE, MITOCHONDRIAL"/>
    <property type="match status" value="1"/>
</dbReference>
<keyword evidence="8" id="KW-1185">Reference proteome</keyword>
<dbReference type="Pfam" id="PF07992">
    <property type="entry name" value="Pyr_redox_2"/>
    <property type="match status" value="1"/>
</dbReference>
<dbReference type="InterPro" id="IPR042204">
    <property type="entry name" value="2Fe-2S-bd_N"/>
</dbReference>
<dbReference type="OrthoDB" id="5287468at2"/>
<dbReference type="SUPFAM" id="SSF51905">
    <property type="entry name" value="FAD/NAD(P)-binding domain"/>
    <property type="match status" value="1"/>
</dbReference>
<keyword evidence="2" id="KW-0560">Oxidoreductase</keyword>
<dbReference type="GO" id="GO:0016491">
    <property type="term" value="F:oxidoreductase activity"/>
    <property type="evidence" value="ECO:0007669"/>
    <property type="project" value="UniProtKB-KW"/>
</dbReference>
<feature type="domain" description="GCVT N-terminal" evidence="3">
    <location>
        <begin position="583"/>
        <end position="854"/>
    </location>
</feature>
<dbReference type="SUPFAM" id="SSF103025">
    <property type="entry name" value="Folate-binding domain"/>
    <property type="match status" value="1"/>
</dbReference>
<dbReference type="InterPro" id="IPR027266">
    <property type="entry name" value="TrmE/GcvT-like"/>
</dbReference>
<dbReference type="KEGG" id="orn:DV701_04045"/>
<dbReference type="InterPro" id="IPR006222">
    <property type="entry name" value="GCVT_N"/>
</dbReference>
<dbReference type="InterPro" id="IPR028896">
    <property type="entry name" value="GcvT/YgfZ/DmdA"/>
</dbReference>
<reference evidence="7 8" key="1">
    <citation type="submission" date="2018-07" db="EMBL/GenBank/DDBJ databases">
        <title>Complete genome sequencing of Ornithinimicrobium sp. AMA3305.</title>
        <authorList>
            <person name="Bae J.-W."/>
        </authorList>
    </citation>
    <scope>NUCLEOTIDE SEQUENCE [LARGE SCALE GENOMIC DNA]</scope>
    <source>
        <strain evidence="7 8">AMA3305</strain>
    </source>
</reference>
<dbReference type="AlphaFoldDB" id="A0A345NK50"/>
<proteinExistence type="inferred from homology"/>
<evidence type="ECO:0000313" key="8">
    <source>
        <dbReference type="Proteomes" id="UP000253790"/>
    </source>
</evidence>
<dbReference type="Pfam" id="PF17806">
    <property type="entry name" value="SO_alpha_A3"/>
    <property type="match status" value="1"/>
</dbReference>
<protein>
    <submittedName>
        <fullName evidence="7">FAD-dependent oxidoreductase</fullName>
    </submittedName>
</protein>
<feature type="domain" description="SoxA A3" evidence="6">
    <location>
        <begin position="472"/>
        <end position="568"/>
    </location>
</feature>
<evidence type="ECO:0000256" key="1">
    <source>
        <dbReference type="ARBA" id="ARBA00008609"/>
    </source>
</evidence>
<dbReference type="Pfam" id="PF13510">
    <property type="entry name" value="Fer2_4"/>
    <property type="match status" value="1"/>
</dbReference>
<dbReference type="Pfam" id="PF08669">
    <property type="entry name" value="GCV_T_C"/>
    <property type="match status" value="1"/>
</dbReference>
<dbReference type="Pfam" id="PF01571">
    <property type="entry name" value="GCV_T"/>
    <property type="match status" value="1"/>
</dbReference>
<gene>
    <name evidence="7" type="ORF">DV701_04045</name>
</gene>
<evidence type="ECO:0000259" key="5">
    <source>
        <dbReference type="Pfam" id="PF08669"/>
    </source>
</evidence>
<dbReference type="PRINTS" id="PR00368">
    <property type="entry name" value="FADPNR"/>
</dbReference>
<dbReference type="PANTHER" id="PTHR43757">
    <property type="entry name" value="AMINOMETHYLTRANSFERASE"/>
    <property type="match status" value="1"/>
</dbReference>
<dbReference type="InterPro" id="IPR013977">
    <property type="entry name" value="GcvT_C"/>
</dbReference>
<feature type="domain" description="FAD/NAD(P)-binding" evidence="4">
    <location>
        <begin position="126"/>
        <end position="385"/>
    </location>
</feature>
<dbReference type="Gene3D" id="3.30.1360.120">
    <property type="entry name" value="Probable tRNA modification gtpase trme, domain 1"/>
    <property type="match status" value="1"/>
</dbReference>
<accession>A0A345NK50</accession>
<evidence type="ECO:0000259" key="6">
    <source>
        <dbReference type="Pfam" id="PF17806"/>
    </source>
</evidence>
<dbReference type="InterPro" id="IPR036188">
    <property type="entry name" value="FAD/NAD-bd_sf"/>
</dbReference>
<dbReference type="Proteomes" id="UP000253790">
    <property type="component" value="Chromosome"/>
</dbReference>
<comment type="similarity">
    <text evidence="1">Belongs to the GcvT family.</text>
</comment>
<evidence type="ECO:0000259" key="3">
    <source>
        <dbReference type="Pfam" id="PF01571"/>
    </source>
</evidence>
<dbReference type="InterPro" id="IPR029043">
    <property type="entry name" value="GcvT/YgfZ_C"/>
</dbReference>
<dbReference type="Gene3D" id="3.10.20.440">
    <property type="entry name" value="2Fe-2S iron-sulphur cluster binding domain, sarcosine oxidase, alpha subunit, N-terminal domain"/>
    <property type="match status" value="1"/>
</dbReference>
<dbReference type="PRINTS" id="PR00469">
    <property type="entry name" value="PNDRDTASEII"/>
</dbReference>
<evidence type="ECO:0000256" key="2">
    <source>
        <dbReference type="ARBA" id="ARBA00023002"/>
    </source>
</evidence>
<dbReference type="InterPro" id="IPR023753">
    <property type="entry name" value="FAD/NAD-binding_dom"/>
</dbReference>
<dbReference type="RefSeq" id="WP_114927173.1">
    <property type="nucleotide sequence ID" value="NZ_CP031229.1"/>
</dbReference>
<dbReference type="EMBL" id="CP031229">
    <property type="protein sequence ID" value="AXH95408.1"/>
    <property type="molecule type" value="Genomic_DNA"/>
</dbReference>
<dbReference type="SUPFAM" id="SSF101790">
    <property type="entry name" value="Aminomethyltransferase beta-barrel domain"/>
    <property type="match status" value="1"/>
</dbReference>
<feature type="domain" description="Aminomethyltransferase C-terminal" evidence="5">
    <location>
        <begin position="881"/>
        <end position="963"/>
    </location>
</feature>
<name>A0A345NK50_9MICO</name>
<dbReference type="InterPro" id="IPR041117">
    <property type="entry name" value="SoxA_A3"/>
</dbReference>